<comment type="caution">
    <text evidence="6">The sequence shown here is derived from an EMBL/GenBank/DDBJ whole genome shotgun (WGS) entry which is preliminary data.</text>
</comment>
<dbReference type="InterPro" id="IPR029018">
    <property type="entry name" value="Hex-like_dom2"/>
</dbReference>
<evidence type="ECO:0000259" key="4">
    <source>
        <dbReference type="Pfam" id="PF12971"/>
    </source>
</evidence>
<dbReference type="InterPro" id="IPR024733">
    <property type="entry name" value="NAGLU_tim-barrel"/>
</dbReference>
<evidence type="ECO:0000256" key="1">
    <source>
        <dbReference type="ARBA" id="ARBA00022801"/>
    </source>
</evidence>
<feature type="domain" description="Alpha-N-acetylglucosaminidase C-terminal" evidence="5">
    <location>
        <begin position="470"/>
        <end position="740"/>
    </location>
</feature>
<evidence type="ECO:0000259" key="3">
    <source>
        <dbReference type="Pfam" id="PF05089"/>
    </source>
</evidence>
<reference evidence="6" key="2">
    <citation type="submission" date="2023-01" db="EMBL/GenBank/DDBJ databases">
        <authorList>
            <person name="Petersen C."/>
        </authorList>
    </citation>
    <scope>NUCLEOTIDE SEQUENCE</scope>
    <source>
        <strain evidence="6">IBT 17514</strain>
    </source>
</reference>
<dbReference type="Pfam" id="PF05089">
    <property type="entry name" value="NAGLU"/>
    <property type="match status" value="1"/>
</dbReference>
<dbReference type="EMBL" id="JAQJAN010000003">
    <property type="protein sequence ID" value="KAJ5733619.1"/>
    <property type="molecule type" value="Genomic_DNA"/>
</dbReference>
<dbReference type="InterPro" id="IPR017853">
    <property type="entry name" value="GH"/>
</dbReference>
<evidence type="ECO:0000313" key="6">
    <source>
        <dbReference type="EMBL" id="KAJ5733619.1"/>
    </source>
</evidence>
<keyword evidence="1" id="KW-0378">Hydrolase</keyword>
<feature type="domain" description="Alpha-N-acetylglucosaminidase N-terminal" evidence="4">
    <location>
        <begin position="24"/>
        <end position="110"/>
    </location>
</feature>
<dbReference type="Gene3D" id="3.30.379.10">
    <property type="entry name" value="Chitobiase/beta-hexosaminidase domain 2-like"/>
    <property type="match status" value="1"/>
</dbReference>
<evidence type="ECO:0000259" key="5">
    <source>
        <dbReference type="Pfam" id="PF12972"/>
    </source>
</evidence>
<gene>
    <name evidence="6" type="ORF">N7493_002405</name>
</gene>
<keyword evidence="7" id="KW-1185">Reference proteome</keyword>
<protein>
    <recommendedName>
        <fullName evidence="8">Alpha-N-acetylglucosaminidase</fullName>
    </recommendedName>
</protein>
<evidence type="ECO:0000256" key="2">
    <source>
        <dbReference type="SAM" id="SignalP"/>
    </source>
</evidence>
<accession>A0AAD6HSV7</accession>
<dbReference type="PANTHER" id="PTHR12872:SF1">
    <property type="entry name" value="ALPHA-N-ACETYLGLUCOSAMINIDASE"/>
    <property type="match status" value="1"/>
</dbReference>
<dbReference type="PANTHER" id="PTHR12872">
    <property type="entry name" value="ALPHA-N-ACETYLGLUCOSAMINIDASE"/>
    <property type="match status" value="1"/>
</dbReference>
<sequence>MLWKKLLAGLLITSGVAAAQSTDGLYSLVKRRLPYHVDDFQFNLVSNITGGDDGYDQFMVQSSSNGTIIVQGTSLSALSSGLHRYLSDAVYVDIWWFIGSRLDQAPAKLPRLSSPIRGSSTVPWRYHFNTVTFSYTTAFWSWEEWETQLDWMALRGINLPLAWVGAEKIMVEVFEEIGLTEAEIATFLSGPAFQAWNRFGNIQGSWGGDLPRSWIEQQFALQKKIVRRMVELGMTPVLPAFTGFVPENITRVYPDASIVRSDDWGGFPIRYSNDTFLEPFDNHFTEMQSSFLRKQQDAYGNITHVYTLDQYNEMNPSSGDLDYLRNVTSTTWQSLKNVDSDAIWMMQGWLFYSASDFWTDERVEAYLSGVEDDDDMLILDLFSESEPQWRRTDSYYGKPWIWCQLHDYGGNMGFYGQISNITQNSSQARTESSNMVGFGLSPEGQEGNEIVYDLLLDQAWSKTPIDTKEYFRKWVTSRYSGSGSIPQGLYDAWEAMRTTVYDNTDLTAITAVIKSIFELEPDIDSLVNVTGSHGTELTYSPSVVIKAWQSVYEAGTSNSKLWDNSAYQHDMVDITRQVMANAFIPLYENLITTWNSSNPKSSTLSQQGQKIIELLTDLDLVLSTNENFRFSTWIDSALSWAQGNGSQAAYLEYNARNQITLWGPRGEITDYASKQWGGLLSSYYVPRWKIFIEYLESTPASAYNGTSLQDRLMSFELGWQTERWSESEPSGDAADLKKVITRVKQHWASLFQTA</sequence>
<dbReference type="InterPro" id="IPR024732">
    <property type="entry name" value="NAGLU_C"/>
</dbReference>
<dbReference type="Gene3D" id="3.20.20.80">
    <property type="entry name" value="Glycosidases"/>
    <property type="match status" value="1"/>
</dbReference>
<keyword evidence="2" id="KW-0732">Signal</keyword>
<dbReference type="InterPro" id="IPR024240">
    <property type="entry name" value="NAGLU_N"/>
</dbReference>
<dbReference type="Proteomes" id="UP001215712">
    <property type="component" value="Unassembled WGS sequence"/>
</dbReference>
<dbReference type="Pfam" id="PF12972">
    <property type="entry name" value="NAGLU_C"/>
    <property type="match status" value="1"/>
</dbReference>
<organism evidence="6 7">
    <name type="scientific">Penicillium malachiteum</name>
    <dbReference type="NCBI Taxonomy" id="1324776"/>
    <lineage>
        <taxon>Eukaryota</taxon>
        <taxon>Fungi</taxon>
        <taxon>Dikarya</taxon>
        <taxon>Ascomycota</taxon>
        <taxon>Pezizomycotina</taxon>
        <taxon>Eurotiomycetes</taxon>
        <taxon>Eurotiomycetidae</taxon>
        <taxon>Eurotiales</taxon>
        <taxon>Aspergillaceae</taxon>
        <taxon>Penicillium</taxon>
    </lineage>
</organism>
<feature type="signal peptide" evidence="2">
    <location>
        <begin position="1"/>
        <end position="18"/>
    </location>
</feature>
<proteinExistence type="predicted"/>
<dbReference type="Gene3D" id="1.20.120.670">
    <property type="entry name" value="N-acetyl-b-d-glucoasminidase"/>
    <property type="match status" value="1"/>
</dbReference>
<dbReference type="InterPro" id="IPR007781">
    <property type="entry name" value="NAGLU"/>
</dbReference>
<evidence type="ECO:0000313" key="7">
    <source>
        <dbReference type="Proteomes" id="UP001215712"/>
    </source>
</evidence>
<dbReference type="Pfam" id="PF12971">
    <property type="entry name" value="NAGLU_N"/>
    <property type="match status" value="1"/>
</dbReference>
<feature type="chain" id="PRO_5042194200" description="Alpha-N-acetylglucosaminidase" evidence="2">
    <location>
        <begin position="19"/>
        <end position="754"/>
    </location>
</feature>
<dbReference type="SUPFAM" id="SSF51445">
    <property type="entry name" value="(Trans)glycosidases"/>
    <property type="match status" value="1"/>
</dbReference>
<dbReference type="GO" id="GO:0016787">
    <property type="term" value="F:hydrolase activity"/>
    <property type="evidence" value="ECO:0007669"/>
    <property type="project" value="UniProtKB-KW"/>
</dbReference>
<name>A0AAD6HSV7_9EURO</name>
<reference evidence="6" key="1">
    <citation type="journal article" date="2023" name="IMA Fungus">
        <title>Comparative genomic study of the Penicillium genus elucidates a diverse pangenome and 15 lateral gene transfer events.</title>
        <authorList>
            <person name="Petersen C."/>
            <person name="Sorensen T."/>
            <person name="Nielsen M.R."/>
            <person name="Sondergaard T.E."/>
            <person name="Sorensen J.L."/>
            <person name="Fitzpatrick D.A."/>
            <person name="Frisvad J.C."/>
            <person name="Nielsen K.L."/>
        </authorList>
    </citation>
    <scope>NUCLEOTIDE SEQUENCE</scope>
    <source>
        <strain evidence="6">IBT 17514</strain>
    </source>
</reference>
<dbReference type="AlphaFoldDB" id="A0AAD6HSV7"/>
<evidence type="ECO:0008006" key="8">
    <source>
        <dbReference type="Google" id="ProtNLM"/>
    </source>
</evidence>
<feature type="domain" description="Alpha-N-acetylglucosaminidase tim-barrel" evidence="3">
    <location>
        <begin position="125"/>
        <end position="462"/>
    </location>
</feature>